<accession>A0A1I6JF93</accession>
<dbReference type="EMBL" id="FOYZ01000005">
    <property type="protein sequence ID" value="SFR77612.1"/>
    <property type="molecule type" value="Genomic_DNA"/>
</dbReference>
<gene>
    <name evidence="2" type="ORF">SAMN05661086_01632</name>
</gene>
<feature type="transmembrane region" description="Helical" evidence="1">
    <location>
        <begin position="92"/>
        <end position="112"/>
    </location>
</feature>
<dbReference type="STRING" id="37658.SAMN05661086_01632"/>
<evidence type="ECO:0000313" key="3">
    <source>
        <dbReference type="Proteomes" id="UP000199659"/>
    </source>
</evidence>
<protein>
    <submittedName>
        <fullName evidence="2">Uncharacterized protein</fullName>
    </submittedName>
</protein>
<name>A0A1I6JF93_9FIRM</name>
<evidence type="ECO:0000256" key="1">
    <source>
        <dbReference type="SAM" id="Phobius"/>
    </source>
</evidence>
<keyword evidence="1" id="KW-1133">Transmembrane helix</keyword>
<sequence length="282" mass="31156">MDLKDIFIDGLKGVLSDLMNDALGEFDSVLGDIVSIALKAETYMKSNMGMSFDEFYAVMYLFGIYLIILKFLKKGFNTYVLWVDGDPDMEPLTMCISFFKAMVIAISFATLFDVGVNIAEDMIDRLLNSLNNANVTIDAKLAPSAVIGLTKGGLFMVIMAAVYLILYIMLWIQFIKRGLELFVLKAGMPIACAGLMDSDGGVFKVYVKKIVQELLTVLVQILFLKFSLVFMLNKHVMFGIAAISFATKAPQFLSEFIMMSSGGGGGMGKISQASMIIRNFRK</sequence>
<reference evidence="2 3" key="1">
    <citation type="submission" date="2016-10" db="EMBL/GenBank/DDBJ databases">
        <authorList>
            <person name="de Groot N.N."/>
        </authorList>
    </citation>
    <scope>NUCLEOTIDE SEQUENCE [LARGE SCALE GENOMIC DNA]</scope>
    <source>
        <strain evidence="2 3">743A</strain>
    </source>
</reference>
<evidence type="ECO:0000313" key="2">
    <source>
        <dbReference type="EMBL" id="SFR77612.1"/>
    </source>
</evidence>
<keyword evidence="1" id="KW-0472">Membrane</keyword>
<dbReference type="Pfam" id="PF19597">
    <property type="entry name" value="TrbL_4"/>
    <property type="match status" value="1"/>
</dbReference>
<dbReference type="InterPro" id="IPR046084">
    <property type="entry name" value="TrbL_4"/>
</dbReference>
<proteinExistence type="predicted"/>
<dbReference type="Proteomes" id="UP000199659">
    <property type="component" value="Unassembled WGS sequence"/>
</dbReference>
<feature type="transmembrane region" description="Helical" evidence="1">
    <location>
        <begin position="153"/>
        <end position="172"/>
    </location>
</feature>
<keyword evidence="1" id="KW-0812">Transmembrane</keyword>
<keyword evidence="3" id="KW-1185">Reference proteome</keyword>
<organism evidence="2 3">
    <name type="scientific">Anaeromicropila populeti</name>
    <dbReference type="NCBI Taxonomy" id="37658"/>
    <lineage>
        <taxon>Bacteria</taxon>
        <taxon>Bacillati</taxon>
        <taxon>Bacillota</taxon>
        <taxon>Clostridia</taxon>
        <taxon>Lachnospirales</taxon>
        <taxon>Lachnospiraceae</taxon>
        <taxon>Anaeromicropila</taxon>
    </lineage>
</organism>
<feature type="transmembrane region" description="Helical" evidence="1">
    <location>
        <begin position="210"/>
        <end position="232"/>
    </location>
</feature>
<dbReference type="AlphaFoldDB" id="A0A1I6JF93"/>
<feature type="transmembrane region" description="Helical" evidence="1">
    <location>
        <begin position="55"/>
        <end position="72"/>
    </location>
</feature>
<dbReference type="RefSeq" id="WP_092560190.1">
    <property type="nucleotide sequence ID" value="NZ_FOYZ01000005.1"/>
</dbReference>
<dbReference type="OrthoDB" id="1777254at2"/>